<gene>
    <name evidence="2" type="ORF">GCM10011521_16410</name>
</gene>
<dbReference type="RefSeq" id="WP_188663101.1">
    <property type="nucleotide sequence ID" value="NZ_BMKC01000002.1"/>
</dbReference>
<reference evidence="3" key="1">
    <citation type="journal article" date="2019" name="Int. J. Syst. Evol. Microbiol.">
        <title>The Global Catalogue of Microorganisms (GCM) 10K type strain sequencing project: providing services to taxonomists for standard genome sequencing and annotation.</title>
        <authorList>
            <consortium name="The Broad Institute Genomics Platform"/>
            <consortium name="The Broad Institute Genome Sequencing Center for Infectious Disease"/>
            <person name="Wu L."/>
            <person name="Ma J."/>
        </authorList>
    </citation>
    <scope>NUCLEOTIDE SEQUENCE [LARGE SCALE GENOMIC DNA]</scope>
    <source>
        <strain evidence="3">CGMCC 1.15905</strain>
    </source>
</reference>
<accession>A0ABQ1HI53</accession>
<dbReference type="EMBL" id="BMKC01000002">
    <property type="protein sequence ID" value="GGA78912.1"/>
    <property type="molecule type" value="Genomic_DNA"/>
</dbReference>
<keyword evidence="1" id="KW-1133">Transmembrane helix</keyword>
<name>A0ABQ1HI53_9GAMM</name>
<comment type="caution">
    <text evidence="2">The sequence shown here is derived from an EMBL/GenBank/DDBJ whole genome shotgun (WGS) entry which is preliminary data.</text>
</comment>
<feature type="transmembrane region" description="Helical" evidence="1">
    <location>
        <begin position="49"/>
        <end position="68"/>
    </location>
</feature>
<dbReference type="Proteomes" id="UP000623419">
    <property type="component" value="Unassembled WGS sequence"/>
</dbReference>
<keyword evidence="1" id="KW-0472">Membrane</keyword>
<keyword evidence="1" id="KW-0812">Transmembrane</keyword>
<evidence type="ECO:0000313" key="2">
    <source>
        <dbReference type="EMBL" id="GGA78912.1"/>
    </source>
</evidence>
<sequence length="145" mass="15045">MTQAVPLAVVALAALFFITLGAASLVAPAGASRFLLGFAGSPGKHYAELAIRFVVGGAFLLAAPYVLWPGAFSVFGWVLVATTAVLLLIPWRWHHRFARHAVPEALRFLPLVGVASVVLGGLVLWAVLRGHAAWAIIQAGAGGGA</sequence>
<feature type="transmembrane region" description="Helical" evidence="1">
    <location>
        <begin position="105"/>
        <end position="128"/>
    </location>
</feature>
<feature type="transmembrane region" description="Helical" evidence="1">
    <location>
        <begin position="74"/>
        <end position="93"/>
    </location>
</feature>
<protein>
    <recommendedName>
        <fullName evidence="4">DUF4345 domain-containing protein</fullName>
    </recommendedName>
</protein>
<organism evidence="2 3">
    <name type="scientific">Arenimonas soli</name>
    <dbReference type="NCBI Taxonomy" id="2269504"/>
    <lineage>
        <taxon>Bacteria</taxon>
        <taxon>Pseudomonadati</taxon>
        <taxon>Pseudomonadota</taxon>
        <taxon>Gammaproteobacteria</taxon>
        <taxon>Lysobacterales</taxon>
        <taxon>Lysobacteraceae</taxon>
        <taxon>Arenimonas</taxon>
    </lineage>
</organism>
<proteinExistence type="predicted"/>
<keyword evidence="3" id="KW-1185">Reference proteome</keyword>
<evidence type="ECO:0008006" key="4">
    <source>
        <dbReference type="Google" id="ProtNLM"/>
    </source>
</evidence>
<feature type="transmembrane region" description="Helical" evidence="1">
    <location>
        <begin position="6"/>
        <end position="28"/>
    </location>
</feature>
<evidence type="ECO:0000256" key="1">
    <source>
        <dbReference type="SAM" id="Phobius"/>
    </source>
</evidence>
<evidence type="ECO:0000313" key="3">
    <source>
        <dbReference type="Proteomes" id="UP000623419"/>
    </source>
</evidence>